<proteinExistence type="predicted"/>
<dbReference type="OrthoDB" id="2965172at2"/>
<accession>A0A2T4ZDK4</accession>
<feature type="signal peptide" evidence="1">
    <location>
        <begin position="1"/>
        <end position="26"/>
    </location>
</feature>
<dbReference type="PROSITE" id="PS51257">
    <property type="entry name" value="PROKAR_LIPOPROTEIN"/>
    <property type="match status" value="1"/>
</dbReference>
<keyword evidence="1" id="KW-0732">Signal</keyword>
<evidence type="ECO:0000313" key="2">
    <source>
        <dbReference type="EMBL" id="PTM59936.1"/>
    </source>
</evidence>
<gene>
    <name evidence="2" type="ORF">C8J48_2573</name>
</gene>
<comment type="caution">
    <text evidence="2">The sequence shown here is derived from an EMBL/GenBank/DDBJ whole genome shotgun (WGS) entry which is preliminary data.</text>
</comment>
<dbReference type="Proteomes" id="UP000241639">
    <property type="component" value="Unassembled WGS sequence"/>
</dbReference>
<reference evidence="2 3" key="1">
    <citation type="submission" date="2018-04" db="EMBL/GenBank/DDBJ databases">
        <title>Genomic Encyclopedia of Archaeal and Bacterial Type Strains, Phase II (KMG-II): from individual species to whole genera.</title>
        <authorList>
            <person name="Goeker M."/>
        </authorList>
    </citation>
    <scope>NUCLEOTIDE SEQUENCE [LARGE SCALE GENOMIC DNA]</scope>
    <source>
        <strain evidence="2 3">DSM 45169</strain>
    </source>
</reference>
<dbReference type="RefSeq" id="WP_107727334.1">
    <property type="nucleotide sequence ID" value="NZ_PZZP01000001.1"/>
</dbReference>
<organism evidence="2 3">
    <name type="scientific">Desmospora activa DSM 45169</name>
    <dbReference type="NCBI Taxonomy" id="1121389"/>
    <lineage>
        <taxon>Bacteria</taxon>
        <taxon>Bacillati</taxon>
        <taxon>Bacillota</taxon>
        <taxon>Bacilli</taxon>
        <taxon>Bacillales</taxon>
        <taxon>Thermoactinomycetaceae</taxon>
        <taxon>Desmospora</taxon>
    </lineage>
</organism>
<evidence type="ECO:0000256" key="1">
    <source>
        <dbReference type="SAM" id="SignalP"/>
    </source>
</evidence>
<protein>
    <submittedName>
        <fullName evidence="2">Uncharacterized protein</fullName>
    </submittedName>
</protein>
<sequence length="398" mass="44966">MRSWFKKSMVWLIGLCILTACGSVQAVPSLSNVDPAKEEDQEFHPYRDDQVPKLRDLISYPGFRQYASQKPYLLGYSHDGSHIATVIYEKKANAYRIDIFHVSNNTLVETVYAPAGEVEGEKAESAEAEMLQATQETLDWGYRIKVPVRPHEVPIHQSIHPDHEEGWSFRLRQDSDRILLTAEGLGEKWQVYQYPLQEGERIRPQWTVVAFPESTQGPWSIVTATYKPEQGLSALVQSVDIQKLDSAWSESALHQQIEKGLGEEAQLVYRGRLGEQGPDAVLAVLGGEASETPTANRVLYRGTVQRFILFDTAGNIYLRGNAAGLVEKEQVRVDPEIPKDDDVQFRLLLTEKETGDGERQRLLLIDQIDGEGHLVRAYECIWNAENGRFERMTAKGAE</sequence>
<evidence type="ECO:0000313" key="3">
    <source>
        <dbReference type="Proteomes" id="UP000241639"/>
    </source>
</evidence>
<dbReference type="AlphaFoldDB" id="A0A2T4ZDK4"/>
<name>A0A2T4ZDK4_9BACL</name>
<feature type="chain" id="PRO_5015394606" evidence="1">
    <location>
        <begin position="27"/>
        <end position="398"/>
    </location>
</feature>
<dbReference type="EMBL" id="PZZP01000001">
    <property type="protein sequence ID" value="PTM59936.1"/>
    <property type="molecule type" value="Genomic_DNA"/>
</dbReference>
<keyword evidence="3" id="KW-1185">Reference proteome</keyword>